<dbReference type="GO" id="GO:0005829">
    <property type="term" value="C:cytosol"/>
    <property type="evidence" value="ECO:0007669"/>
    <property type="project" value="TreeGrafter"/>
</dbReference>
<dbReference type="SUPFAM" id="SSF51445">
    <property type="entry name" value="(Trans)glycosidases"/>
    <property type="match status" value="1"/>
</dbReference>
<reference evidence="5 6" key="1">
    <citation type="journal article" date="2014" name="Genome Announc.">
        <title>Genome Sequence of Lactobacillus fabifermentans Strain T30PCM01, Isolated from Fermenting Grape Marc.</title>
        <authorList>
            <person name="Treu L."/>
            <person name="Vendramin V."/>
            <person name="Bovo B."/>
            <person name="Giacomini A."/>
            <person name="Corich V."/>
            <person name="Campanaro S."/>
        </authorList>
    </citation>
    <scope>NUCLEOTIDE SEQUENCE [LARGE SCALE GENOMIC DNA]</scope>
    <source>
        <strain evidence="5 6">T30PCM01</strain>
    </source>
</reference>
<protein>
    <submittedName>
        <fullName evidence="5">6-phospho-beta-glucosidase</fullName>
    </submittedName>
</protein>
<dbReference type="Gene3D" id="3.20.20.80">
    <property type="entry name" value="Glycosidases"/>
    <property type="match status" value="1"/>
</dbReference>
<dbReference type="STRING" id="1400520.LFAB_13115"/>
<accession>W6T5C8</accession>
<dbReference type="FunFam" id="3.20.20.80:FF:000004">
    <property type="entry name" value="Beta-glucosidase 6-phospho-beta-glucosidase"/>
    <property type="match status" value="1"/>
</dbReference>
<evidence type="ECO:0000256" key="4">
    <source>
        <dbReference type="RuleBase" id="RU003690"/>
    </source>
</evidence>
<keyword evidence="2" id="KW-0378">Hydrolase</keyword>
<dbReference type="GO" id="GO:0016052">
    <property type="term" value="P:carbohydrate catabolic process"/>
    <property type="evidence" value="ECO:0007669"/>
    <property type="project" value="TreeGrafter"/>
</dbReference>
<dbReference type="AlphaFoldDB" id="W6T5C8"/>
<organism evidence="5 6">
    <name type="scientific">Lactiplantibacillus fabifermentans T30PCM01</name>
    <dbReference type="NCBI Taxonomy" id="1400520"/>
    <lineage>
        <taxon>Bacteria</taxon>
        <taxon>Bacillati</taxon>
        <taxon>Bacillota</taxon>
        <taxon>Bacilli</taxon>
        <taxon>Lactobacillales</taxon>
        <taxon>Lactobacillaceae</taxon>
        <taxon>Lactiplantibacillus</taxon>
    </lineage>
</organism>
<dbReference type="PRINTS" id="PR00131">
    <property type="entry name" value="GLHYDRLASE1"/>
</dbReference>
<dbReference type="PATRIC" id="fig|1400520.3.peg.2563"/>
<proteinExistence type="inferred from homology"/>
<evidence type="ECO:0000256" key="2">
    <source>
        <dbReference type="ARBA" id="ARBA00022801"/>
    </source>
</evidence>
<gene>
    <name evidence="5" type="ORF">LFAB_13115</name>
</gene>
<dbReference type="HOGENOM" id="CLU_001859_0_1_9"/>
<evidence type="ECO:0000313" key="5">
    <source>
        <dbReference type="EMBL" id="ETY73212.1"/>
    </source>
</evidence>
<comment type="similarity">
    <text evidence="1 4">Belongs to the glycosyl hydrolase 1 family.</text>
</comment>
<dbReference type="InterPro" id="IPR001360">
    <property type="entry name" value="Glyco_hydro_1"/>
</dbReference>
<dbReference type="PANTHER" id="PTHR10353:SF139">
    <property type="entry name" value="6-PHOSPHO-BETA-GLUCOSIDASE GMUD"/>
    <property type="match status" value="1"/>
</dbReference>
<sequence length="477" mass="54662">MRPLNISNRGDHQSMPTFPDNFMWGAATSGPQTEGNFHKQHQNVFDYWFATEPSAFDAGVGPDTASNFYNDYENDLALMEQAGIKGLRTSIQWTRLIDDFETASLNDDGVAFYNHVIDAMLAHHIKPYINLHHFDLPVELYDKYGGWESKHVVDLFVKFATQCFELFGDRVDDWFTFNEPKVVVDGQYLYGWHYPQVVDGPKAVQVAYNMNLASAKAIAKFHEICPAAEKRIGIILNLTPAYPASDDPADVEAADFAEQWSNNLFLDPAVLGHFPDKLVERFTRDGVLWDSTPAELAIIAANPVDYLGVNYYHPFRVQRPDISPTSLQPWLPDIYFKEYEMPGRVMNVDRGWEIYPTAMTDIANNIRENYHNIPWFISENGMGVAGEERFMDEKGIVQDDYRIDFMKEHLTALVKGINAGSNCLGYFVWSGIDCWSWNHAYHNRYGLIRDDIHTQTKTLKKSAGWFNELSRTNQFEN</sequence>
<dbReference type="InterPro" id="IPR017853">
    <property type="entry name" value="GH"/>
</dbReference>
<dbReference type="PANTHER" id="PTHR10353">
    <property type="entry name" value="GLYCOSYL HYDROLASE"/>
    <property type="match status" value="1"/>
</dbReference>
<dbReference type="Pfam" id="PF00232">
    <property type="entry name" value="Glyco_hydro_1"/>
    <property type="match status" value="1"/>
</dbReference>
<dbReference type="GO" id="GO:0008422">
    <property type="term" value="F:beta-glucosidase activity"/>
    <property type="evidence" value="ECO:0007669"/>
    <property type="project" value="TreeGrafter"/>
</dbReference>
<dbReference type="EMBL" id="AWWK01000066">
    <property type="protein sequence ID" value="ETY73212.1"/>
    <property type="molecule type" value="Genomic_DNA"/>
</dbReference>
<evidence type="ECO:0000256" key="3">
    <source>
        <dbReference type="ARBA" id="ARBA00023295"/>
    </source>
</evidence>
<keyword evidence="3" id="KW-0326">Glycosidase</keyword>
<evidence type="ECO:0000313" key="6">
    <source>
        <dbReference type="Proteomes" id="UP000019247"/>
    </source>
</evidence>
<comment type="caution">
    <text evidence="5">The sequence shown here is derived from an EMBL/GenBank/DDBJ whole genome shotgun (WGS) entry which is preliminary data.</text>
</comment>
<name>W6T5C8_9LACO</name>
<dbReference type="eggNOG" id="COG2723">
    <property type="taxonomic scope" value="Bacteria"/>
</dbReference>
<evidence type="ECO:0000256" key="1">
    <source>
        <dbReference type="ARBA" id="ARBA00010838"/>
    </source>
</evidence>
<dbReference type="Proteomes" id="UP000019247">
    <property type="component" value="Unassembled WGS sequence"/>
</dbReference>